<keyword evidence="3" id="KW-1185">Reference proteome</keyword>
<protein>
    <submittedName>
        <fullName evidence="2">Uncharacterized protein</fullName>
    </submittedName>
</protein>
<evidence type="ECO:0000313" key="2">
    <source>
        <dbReference type="EMBL" id="KPJ21221.1"/>
    </source>
</evidence>
<feature type="region of interest" description="Disordered" evidence="1">
    <location>
        <begin position="85"/>
        <end position="106"/>
    </location>
</feature>
<organism evidence="2 3">
    <name type="scientific">Papilio machaon</name>
    <name type="common">Old World swallowtail butterfly</name>
    <dbReference type="NCBI Taxonomy" id="76193"/>
    <lineage>
        <taxon>Eukaryota</taxon>
        <taxon>Metazoa</taxon>
        <taxon>Ecdysozoa</taxon>
        <taxon>Arthropoda</taxon>
        <taxon>Hexapoda</taxon>
        <taxon>Insecta</taxon>
        <taxon>Pterygota</taxon>
        <taxon>Neoptera</taxon>
        <taxon>Endopterygota</taxon>
        <taxon>Lepidoptera</taxon>
        <taxon>Glossata</taxon>
        <taxon>Ditrysia</taxon>
        <taxon>Papilionoidea</taxon>
        <taxon>Papilionidae</taxon>
        <taxon>Papilioninae</taxon>
        <taxon>Papilio</taxon>
    </lineage>
</organism>
<gene>
    <name evidence="2" type="ORF">RR48_01237</name>
</gene>
<reference evidence="2 3" key="1">
    <citation type="journal article" date="2015" name="Nat. Commun.">
        <title>Outbred genome sequencing and CRISPR/Cas9 gene editing in butterflies.</title>
        <authorList>
            <person name="Li X."/>
            <person name="Fan D."/>
            <person name="Zhang W."/>
            <person name="Liu G."/>
            <person name="Zhang L."/>
            <person name="Zhao L."/>
            <person name="Fang X."/>
            <person name="Chen L."/>
            <person name="Dong Y."/>
            <person name="Chen Y."/>
            <person name="Ding Y."/>
            <person name="Zhao R."/>
            <person name="Feng M."/>
            <person name="Zhu Y."/>
            <person name="Feng Y."/>
            <person name="Jiang X."/>
            <person name="Zhu D."/>
            <person name="Xiang H."/>
            <person name="Feng X."/>
            <person name="Li S."/>
            <person name="Wang J."/>
            <person name="Zhang G."/>
            <person name="Kronforst M.R."/>
            <person name="Wang W."/>
        </authorList>
    </citation>
    <scope>NUCLEOTIDE SEQUENCE [LARGE SCALE GENOMIC DNA]</scope>
    <source>
        <strain evidence="2">Ya'a_city_454_Pm</strain>
        <tissue evidence="2">Whole body</tissue>
    </source>
</reference>
<comment type="caution">
    <text evidence="2">The sequence shown here is derived from an EMBL/GenBank/DDBJ whole genome shotgun (WGS) entry which is preliminary data.</text>
</comment>
<dbReference type="InParanoid" id="A0A0N0PFG9"/>
<feature type="compositionally biased region" description="Low complexity" evidence="1">
    <location>
        <begin position="91"/>
        <end position="106"/>
    </location>
</feature>
<proteinExistence type="predicted"/>
<evidence type="ECO:0000256" key="1">
    <source>
        <dbReference type="SAM" id="MobiDB-lite"/>
    </source>
</evidence>
<dbReference type="AlphaFoldDB" id="A0A0N0PFG9"/>
<sequence length="134" mass="15213">MPRKSHVTVEEAVQSLKNFILYFPTSELPNYSASVWKEISKDLNNKWTHHNVYNNVVQDRRNILNLARQEKGIHIPLLVDEANTKSDNTINNSSVNVSSSESTTSESECAIELYVNERNAPEDVKSMHKGAVKE</sequence>
<accession>A0A0N0PFG9</accession>
<name>A0A0N0PFG9_PAPMA</name>
<evidence type="ECO:0000313" key="3">
    <source>
        <dbReference type="Proteomes" id="UP000053240"/>
    </source>
</evidence>
<dbReference type="Proteomes" id="UP000053240">
    <property type="component" value="Unassembled WGS sequence"/>
</dbReference>
<dbReference type="EMBL" id="LADJ01030744">
    <property type="protein sequence ID" value="KPJ21221.1"/>
    <property type="molecule type" value="Genomic_DNA"/>
</dbReference>